<sequence length="236" mass="25975">MTPALRLVHDFSLLNQACLAVFIDDAPVDHRQLDVTLLAPFIREFQARYPGVHVVLRDTAEENIRETLIAEDADIGVGTFREAQSEIEESDLFRDTFVALVPEKHVLAKKRTVAWSALAEWPFIALSPGSPIRRDLDAHISAQGVQLNVAFEVSFPSTVFALVSNGLGISLLPANSRHLMNVSGIALRALGEPAIMRRVCTFRLKHRSLSPAAELFQTLLTEYVAANRPQLAVASA</sequence>
<dbReference type="Proteomes" id="UP000494119">
    <property type="component" value="Unassembled WGS sequence"/>
</dbReference>
<dbReference type="GO" id="GO:0005829">
    <property type="term" value="C:cytosol"/>
    <property type="evidence" value="ECO:0007669"/>
    <property type="project" value="TreeGrafter"/>
</dbReference>
<evidence type="ECO:0000313" key="3">
    <source>
        <dbReference type="Proteomes" id="UP000494119"/>
    </source>
</evidence>
<dbReference type="PANTHER" id="PTHR30419:SF8">
    <property type="entry name" value="NITROGEN ASSIMILATION TRANSCRIPTIONAL ACTIVATOR-RELATED"/>
    <property type="match status" value="1"/>
</dbReference>
<dbReference type="AlphaFoldDB" id="A0A6J5GM46"/>
<keyword evidence="3" id="KW-1185">Reference proteome</keyword>
<accession>A0A6J5GM46</accession>
<dbReference type="Gene3D" id="3.40.190.290">
    <property type="match status" value="1"/>
</dbReference>
<dbReference type="SUPFAM" id="SSF53850">
    <property type="entry name" value="Periplasmic binding protein-like II"/>
    <property type="match status" value="1"/>
</dbReference>
<evidence type="ECO:0000259" key="1">
    <source>
        <dbReference type="Pfam" id="PF03466"/>
    </source>
</evidence>
<dbReference type="Pfam" id="PF03466">
    <property type="entry name" value="LysR_substrate"/>
    <property type="match status" value="1"/>
</dbReference>
<feature type="domain" description="LysR substrate-binding" evidence="1">
    <location>
        <begin position="36"/>
        <end position="223"/>
    </location>
</feature>
<reference evidence="2 3" key="1">
    <citation type="submission" date="2020-04" db="EMBL/GenBank/DDBJ databases">
        <authorList>
            <person name="De Canck E."/>
        </authorList>
    </citation>
    <scope>NUCLEOTIDE SEQUENCE [LARGE SCALE GENOMIC DNA]</scope>
    <source>
        <strain evidence="2 3">LMG 28688</strain>
    </source>
</reference>
<organism evidence="2 3">
    <name type="scientific">Paraburkholderia caffeinitolerans</name>
    <dbReference type="NCBI Taxonomy" id="1723730"/>
    <lineage>
        <taxon>Bacteria</taxon>
        <taxon>Pseudomonadati</taxon>
        <taxon>Pseudomonadota</taxon>
        <taxon>Betaproteobacteria</taxon>
        <taxon>Burkholderiales</taxon>
        <taxon>Burkholderiaceae</taxon>
        <taxon>Paraburkholderia</taxon>
    </lineage>
</organism>
<protein>
    <submittedName>
        <fullName evidence="2">HTH-type transcriptional regulator CynR</fullName>
    </submittedName>
</protein>
<gene>
    <name evidence="2" type="primary">cynR_5</name>
    <name evidence="2" type="ORF">LMG28688_05768</name>
</gene>
<proteinExistence type="predicted"/>
<dbReference type="CDD" id="cd08440">
    <property type="entry name" value="PBP2_LTTR_like_4"/>
    <property type="match status" value="1"/>
</dbReference>
<evidence type="ECO:0000313" key="2">
    <source>
        <dbReference type="EMBL" id="CAB3803371.1"/>
    </source>
</evidence>
<dbReference type="EMBL" id="CADIKL010000040">
    <property type="protein sequence ID" value="CAB3803371.1"/>
    <property type="molecule type" value="Genomic_DNA"/>
</dbReference>
<dbReference type="InterPro" id="IPR050950">
    <property type="entry name" value="HTH-type_LysR_regulators"/>
</dbReference>
<dbReference type="PANTHER" id="PTHR30419">
    <property type="entry name" value="HTH-TYPE TRANSCRIPTIONAL REGULATOR YBHD"/>
    <property type="match status" value="1"/>
</dbReference>
<dbReference type="InterPro" id="IPR005119">
    <property type="entry name" value="LysR_subst-bd"/>
</dbReference>
<name>A0A6J5GM46_9BURK</name>
<dbReference type="GO" id="GO:0006355">
    <property type="term" value="P:regulation of DNA-templated transcription"/>
    <property type="evidence" value="ECO:0007669"/>
    <property type="project" value="TreeGrafter"/>
</dbReference>